<dbReference type="EMBL" id="JABEZZ010000006">
    <property type="protein sequence ID" value="MBA0588162.1"/>
    <property type="molecule type" value="Genomic_DNA"/>
</dbReference>
<dbReference type="GO" id="GO:0005634">
    <property type="term" value="C:nucleus"/>
    <property type="evidence" value="ECO:0007669"/>
    <property type="project" value="UniProtKB-SubCell"/>
</dbReference>
<dbReference type="InterPro" id="IPR009057">
    <property type="entry name" value="Homeodomain-like_sf"/>
</dbReference>
<keyword evidence="6" id="KW-1133">Transmembrane helix</keyword>
<dbReference type="PROSITE" id="PS51294">
    <property type="entry name" value="HTH_MYB"/>
    <property type="match status" value="1"/>
</dbReference>
<reference evidence="8 9" key="1">
    <citation type="journal article" date="2019" name="Genome Biol. Evol.">
        <title>Insights into the evolution of the New World diploid cottons (Gossypium, subgenus Houzingenia) based on genome sequencing.</title>
        <authorList>
            <person name="Grover C.E."/>
            <person name="Arick M.A. 2nd"/>
            <person name="Thrash A."/>
            <person name="Conover J.L."/>
            <person name="Sanders W.S."/>
            <person name="Peterson D.G."/>
            <person name="Frelichowski J.E."/>
            <person name="Scheffler J.A."/>
            <person name="Scheffler B.E."/>
            <person name="Wendel J.F."/>
        </authorList>
    </citation>
    <scope>NUCLEOTIDE SEQUENCE [LARGE SCALE GENOMIC DNA]</scope>
    <source>
        <strain evidence="8">8</strain>
        <tissue evidence="8">Leaf</tissue>
    </source>
</reference>
<comment type="caution">
    <text evidence="8">The sequence shown here is derived from an EMBL/GenBank/DDBJ whole genome shotgun (WGS) entry which is preliminary data.</text>
</comment>
<keyword evidence="6" id="KW-0812">Transmembrane</keyword>
<proteinExistence type="predicted"/>
<dbReference type="GO" id="GO:0003700">
    <property type="term" value="F:DNA-binding transcription factor activity"/>
    <property type="evidence" value="ECO:0007669"/>
    <property type="project" value="InterPro"/>
</dbReference>
<accession>A0A7J8PH36</accession>
<dbReference type="AlphaFoldDB" id="A0A7J8PH36"/>
<dbReference type="PANTHER" id="PTHR31499:SF79">
    <property type="entry name" value="HTH MYB-TYPE DOMAIN-CONTAINING PROTEIN"/>
    <property type="match status" value="1"/>
</dbReference>
<name>A0A7J8PH36_GOSRA</name>
<feature type="compositionally biased region" description="Polar residues" evidence="5">
    <location>
        <begin position="194"/>
        <end position="206"/>
    </location>
</feature>
<dbReference type="NCBIfam" id="TIGR01557">
    <property type="entry name" value="myb_SHAQKYF"/>
    <property type="match status" value="1"/>
</dbReference>
<feature type="compositionally biased region" description="Basic and acidic residues" evidence="5">
    <location>
        <begin position="216"/>
        <end position="234"/>
    </location>
</feature>
<feature type="transmembrane region" description="Helical" evidence="6">
    <location>
        <begin position="64"/>
        <end position="84"/>
    </location>
</feature>
<dbReference type="PANTHER" id="PTHR31499">
    <property type="entry name" value="MYB FAMILY TRANSCRIPTION FACTOR PHL11"/>
    <property type="match status" value="1"/>
</dbReference>
<gene>
    <name evidence="8" type="ORF">Gorai_001275</name>
</gene>
<protein>
    <recommendedName>
        <fullName evidence="7">HTH myb-type domain-containing protein</fullName>
    </recommendedName>
</protein>
<dbReference type="InterPro" id="IPR017930">
    <property type="entry name" value="Myb_dom"/>
</dbReference>
<organism evidence="8 9">
    <name type="scientific">Gossypium raimondii</name>
    <name type="common">Peruvian cotton</name>
    <name type="synonym">Gossypium klotzschianum subsp. raimondii</name>
    <dbReference type="NCBI Taxonomy" id="29730"/>
    <lineage>
        <taxon>Eukaryota</taxon>
        <taxon>Viridiplantae</taxon>
        <taxon>Streptophyta</taxon>
        <taxon>Embryophyta</taxon>
        <taxon>Tracheophyta</taxon>
        <taxon>Spermatophyta</taxon>
        <taxon>Magnoliopsida</taxon>
        <taxon>eudicotyledons</taxon>
        <taxon>Gunneridae</taxon>
        <taxon>Pentapetalae</taxon>
        <taxon>rosids</taxon>
        <taxon>malvids</taxon>
        <taxon>Malvales</taxon>
        <taxon>Malvaceae</taxon>
        <taxon>Malvoideae</taxon>
        <taxon>Gossypium</taxon>
    </lineage>
</organism>
<dbReference type="GO" id="GO:0003677">
    <property type="term" value="F:DNA binding"/>
    <property type="evidence" value="ECO:0007669"/>
    <property type="project" value="InterPro"/>
</dbReference>
<dbReference type="InterPro" id="IPR001005">
    <property type="entry name" value="SANT/Myb"/>
</dbReference>
<dbReference type="Pfam" id="PF00249">
    <property type="entry name" value="Myb_DNA-binding"/>
    <property type="match status" value="1"/>
</dbReference>
<evidence type="ECO:0000256" key="1">
    <source>
        <dbReference type="ARBA" id="ARBA00004123"/>
    </source>
</evidence>
<dbReference type="InterPro" id="IPR006447">
    <property type="entry name" value="Myb_dom_plants"/>
</dbReference>
<evidence type="ECO:0000259" key="7">
    <source>
        <dbReference type="PROSITE" id="PS51294"/>
    </source>
</evidence>
<dbReference type="Gene3D" id="1.10.10.60">
    <property type="entry name" value="Homeodomain-like"/>
    <property type="match status" value="1"/>
</dbReference>
<evidence type="ECO:0000313" key="8">
    <source>
        <dbReference type="EMBL" id="MBA0588162.1"/>
    </source>
</evidence>
<evidence type="ECO:0000256" key="3">
    <source>
        <dbReference type="ARBA" id="ARBA00023163"/>
    </source>
</evidence>
<feature type="region of interest" description="Disordered" evidence="5">
    <location>
        <begin position="194"/>
        <end position="234"/>
    </location>
</feature>
<dbReference type="InterPro" id="IPR046955">
    <property type="entry name" value="PHR1-like"/>
</dbReference>
<evidence type="ECO:0000256" key="2">
    <source>
        <dbReference type="ARBA" id="ARBA00023015"/>
    </source>
</evidence>
<keyword evidence="2" id="KW-0805">Transcription regulation</keyword>
<evidence type="ECO:0000313" key="9">
    <source>
        <dbReference type="Proteomes" id="UP000593578"/>
    </source>
</evidence>
<evidence type="ECO:0000256" key="6">
    <source>
        <dbReference type="SAM" id="Phobius"/>
    </source>
</evidence>
<dbReference type="SUPFAM" id="SSF46689">
    <property type="entry name" value="Homeodomain-like"/>
    <property type="match status" value="1"/>
</dbReference>
<sequence>MADYARLSMRVLKGPIRLETTQAWIVGPNLKPAYIKLGNESYEADTAVEITMQMNLGMGAYRYLNIYIYIFWFPTVFVSLPPLYNQPGTHKADCSCYNRANLSTMRRPSRADGLAKERLRWTQELHDRFEQAVNQLGGPDRATPKGILKAMGVDGLTIYHVKSHLQVRRNLKIKFEAQVRYFERIAGEHRNRVTPTKATKSLSPISLPSLCEESESNSKDFETDSEADKNEIESGERIQALKRAGIVEDNSASSSSSSSSSMYAFPLSFSADGYEYDDQNMLLNGGERLSYTANDISFPWNIPVCSSPLVPSFM</sequence>
<keyword evidence="3" id="KW-0804">Transcription</keyword>
<keyword evidence="6" id="KW-0472">Membrane</keyword>
<evidence type="ECO:0000256" key="5">
    <source>
        <dbReference type="SAM" id="MobiDB-lite"/>
    </source>
</evidence>
<evidence type="ECO:0000256" key="4">
    <source>
        <dbReference type="ARBA" id="ARBA00023242"/>
    </source>
</evidence>
<comment type="subcellular location">
    <subcellularLocation>
        <location evidence="1">Nucleus</location>
    </subcellularLocation>
</comment>
<dbReference type="Proteomes" id="UP000593578">
    <property type="component" value="Unassembled WGS sequence"/>
</dbReference>
<feature type="domain" description="HTH myb-type" evidence="7">
    <location>
        <begin position="118"/>
        <end position="173"/>
    </location>
</feature>
<keyword evidence="4" id="KW-0539">Nucleus</keyword>